<feature type="transmembrane region" description="Helical" evidence="7">
    <location>
        <begin position="195"/>
        <end position="217"/>
    </location>
</feature>
<feature type="transmembrane region" description="Helical" evidence="7">
    <location>
        <begin position="316"/>
        <end position="337"/>
    </location>
</feature>
<evidence type="ECO:0000256" key="1">
    <source>
        <dbReference type="ARBA" id="ARBA00022448"/>
    </source>
</evidence>
<keyword evidence="3" id="KW-0479">Metal-binding</keyword>
<dbReference type="PROSITE" id="PS51379">
    <property type="entry name" value="4FE4S_FER_2"/>
    <property type="match status" value="2"/>
</dbReference>
<feature type="transmembrane region" description="Helical" evidence="7">
    <location>
        <begin position="431"/>
        <end position="452"/>
    </location>
</feature>
<dbReference type="GO" id="GO:0051539">
    <property type="term" value="F:4 iron, 4 sulfur cluster binding"/>
    <property type="evidence" value="ECO:0007669"/>
    <property type="project" value="UniProtKB-KW"/>
</dbReference>
<evidence type="ECO:0000256" key="6">
    <source>
        <dbReference type="ARBA" id="ARBA00023014"/>
    </source>
</evidence>
<feature type="domain" description="4Fe-4S ferredoxin-type" evidence="8">
    <location>
        <begin position="547"/>
        <end position="576"/>
    </location>
</feature>
<dbReference type="InterPro" id="IPR017896">
    <property type="entry name" value="4Fe4S_Fe-S-bd"/>
</dbReference>
<keyword evidence="7" id="KW-0472">Membrane</keyword>
<dbReference type="Proteomes" id="UP001244443">
    <property type="component" value="Chromosome"/>
</dbReference>
<dbReference type="PANTHER" id="PTHR30176">
    <property type="entry name" value="FERREDOXIN-TYPE PROTEIN NAPH"/>
    <property type="match status" value="1"/>
</dbReference>
<dbReference type="GO" id="GO:0005886">
    <property type="term" value="C:plasma membrane"/>
    <property type="evidence" value="ECO:0007669"/>
    <property type="project" value="TreeGrafter"/>
</dbReference>
<keyword evidence="10" id="KW-1185">Reference proteome</keyword>
<keyword evidence="1" id="KW-0813">Transport</keyword>
<feature type="transmembrane region" description="Helical" evidence="7">
    <location>
        <begin position="369"/>
        <end position="392"/>
    </location>
</feature>
<feature type="transmembrane region" description="Helical" evidence="7">
    <location>
        <begin position="284"/>
        <end position="304"/>
    </location>
</feature>
<evidence type="ECO:0000259" key="8">
    <source>
        <dbReference type="PROSITE" id="PS51379"/>
    </source>
</evidence>
<feature type="transmembrane region" description="Helical" evidence="7">
    <location>
        <begin position="12"/>
        <end position="29"/>
    </location>
</feature>
<dbReference type="SUPFAM" id="SSF54862">
    <property type="entry name" value="4Fe-4S ferredoxins"/>
    <property type="match status" value="1"/>
</dbReference>
<protein>
    <submittedName>
        <fullName evidence="9">4Fe-4S binding protein</fullName>
    </submittedName>
</protein>
<evidence type="ECO:0000256" key="4">
    <source>
        <dbReference type="ARBA" id="ARBA00022982"/>
    </source>
</evidence>
<name>A0AA51RDF8_9BACT</name>
<dbReference type="GO" id="GO:0046872">
    <property type="term" value="F:metal ion binding"/>
    <property type="evidence" value="ECO:0007669"/>
    <property type="project" value="UniProtKB-KW"/>
</dbReference>
<evidence type="ECO:0000256" key="7">
    <source>
        <dbReference type="SAM" id="Phobius"/>
    </source>
</evidence>
<evidence type="ECO:0000313" key="9">
    <source>
        <dbReference type="EMBL" id="WMN07085.1"/>
    </source>
</evidence>
<evidence type="ECO:0000256" key="3">
    <source>
        <dbReference type="ARBA" id="ARBA00022723"/>
    </source>
</evidence>
<feature type="transmembrane region" description="Helical" evidence="7">
    <location>
        <begin position="238"/>
        <end position="258"/>
    </location>
</feature>
<organism evidence="9 10">
    <name type="scientific">Marivirga arenosa</name>
    <dbReference type="NCBI Taxonomy" id="3059076"/>
    <lineage>
        <taxon>Bacteria</taxon>
        <taxon>Pseudomonadati</taxon>
        <taxon>Bacteroidota</taxon>
        <taxon>Cytophagia</taxon>
        <taxon>Cytophagales</taxon>
        <taxon>Marivirgaceae</taxon>
        <taxon>Marivirga</taxon>
    </lineage>
</organism>
<sequence>MKSLKITHKVGLIVFTIGFFTFLSLFFLSKFQLDQSLLKQELGESNYEIVESFNLDIYQKEYQSQFSFVNDVKSIFDNFNQKIQSDYQINKSLAEEIVNRNEGNTFDESTIASSFEKNDSEVTQWQLKQFQDYTSWMSGREFDSKTEMKSQLEKVISDVNNSIISQKGFSNNNVKNTVFSIVKQSHSGIIAQNPLLWLLLSIGIPILGALLYLLPRLRTESAGIKNDGIFHSSLKNRGWIGILLGSFLIAFYIFLYWFPEYMTSWIIIVDPVSELLSGNPASQWFMYGFLYTLAILVMGIRMILKYRHSPYQMVRTVSVMFFQLAFAFVIPEILVRLNQPYMDLKNMWPLDYDFFFDYQLNEKIEAGTIGIFMLGWGIALFVIGVPVFTYLYGKRWYCSWVCGCGGLAETLGDPYRQLSDKSLGAWKIERWMVHSVLVFAVLMTAAVLYTYFSGNSNVLGISSYQIRAVYGFGVGSVFSGVIGTGFYPLMGNRVWCRFGCPLAAYLGIVQRFKSRFRITTNGGQCISCGNCSTYCEMGIDVRWYAQRGQNVVRASCVGCGVCSSVCPRGVLNLENRDEDGRFNQPSLIGNDSFDK</sequence>
<dbReference type="Pfam" id="PF13187">
    <property type="entry name" value="Fer4_9"/>
    <property type="match status" value="1"/>
</dbReference>
<keyword evidence="4" id="KW-0249">Electron transport</keyword>
<keyword evidence="7" id="KW-1133">Transmembrane helix</keyword>
<dbReference type="Pfam" id="PF12801">
    <property type="entry name" value="Fer4_5"/>
    <property type="match status" value="2"/>
</dbReference>
<gene>
    <name evidence="9" type="ORF">QYS48_27730</name>
</gene>
<reference evidence="9" key="1">
    <citation type="submission" date="2023-08" db="EMBL/GenBank/DDBJ databases">
        <title>Comparative genomics and taxonomic characterization of three novel marine species of genus Marivirga.</title>
        <authorList>
            <person name="Muhammad N."/>
            <person name="Kim S.-G."/>
        </authorList>
    </citation>
    <scope>NUCLEOTIDE SEQUENCE [LARGE SCALE GENOMIC DNA]</scope>
    <source>
        <strain evidence="9">ABR2-2</strain>
    </source>
</reference>
<dbReference type="PANTHER" id="PTHR30176:SF3">
    <property type="entry name" value="FERREDOXIN-TYPE PROTEIN NAPH"/>
    <property type="match status" value="1"/>
</dbReference>
<keyword evidence="2" id="KW-0004">4Fe-4S</keyword>
<feature type="domain" description="4Fe-4S ferredoxin-type" evidence="8">
    <location>
        <begin position="516"/>
        <end position="544"/>
    </location>
</feature>
<keyword evidence="5" id="KW-0408">Iron</keyword>
<evidence type="ECO:0000256" key="5">
    <source>
        <dbReference type="ARBA" id="ARBA00023004"/>
    </source>
</evidence>
<evidence type="ECO:0000313" key="10">
    <source>
        <dbReference type="Proteomes" id="UP001244443"/>
    </source>
</evidence>
<dbReference type="EMBL" id="CP129970">
    <property type="protein sequence ID" value="WMN07085.1"/>
    <property type="molecule type" value="Genomic_DNA"/>
</dbReference>
<proteinExistence type="predicted"/>
<keyword evidence="6" id="KW-0411">Iron-sulfur</keyword>
<dbReference type="AlphaFoldDB" id="A0AA51RDF8"/>
<evidence type="ECO:0000256" key="2">
    <source>
        <dbReference type="ARBA" id="ARBA00022485"/>
    </source>
</evidence>
<dbReference type="InterPro" id="IPR017900">
    <property type="entry name" value="4Fe4S_Fe_S_CS"/>
</dbReference>
<dbReference type="InterPro" id="IPR051684">
    <property type="entry name" value="Electron_Trans/Redox"/>
</dbReference>
<dbReference type="RefSeq" id="WP_308357122.1">
    <property type="nucleotide sequence ID" value="NZ_CP129970.2"/>
</dbReference>
<feature type="transmembrane region" description="Helical" evidence="7">
    <location>
        <begin position="464"/>
        <end position="487"/>
    </location>
</feature>
<dbReference type="Gene3D" id="3.30.70.20">
    <property type="match status" value="1"/>
</dbReference>
<keyword evidence="7" id="KW-0812">Transmembrane</keyword>
<accession>A0AA51RDF8</accession>
<dbReference type="PROSITE" id="PS00198">
    <property type="entry name" value="4FE4S_FER_1"/>
    <property type="match status" value="1"/>
</dbReference>